<dbReference type="InterPro" id="IPR005532">
    <property type="entry name" value="SUMF_dom"/>
</dbReference>
<dbReference type="Gene3D" id="3.90.1580.10">
    <property type="entry name" value="paralog of FGE (formylglycine-generating enzyme)"/>
    <property type="match status" value="1"/>
</dbReference>
<dbReference type="Pfam" id="PF03781">
    <property type="entry name" value="FGE-sulfatase"/>
    <property type="match status" value="1"/>
</dbReference>
<proteinExistence type="predicted"/>
<sequence length="296" mass="32885">MSCCTPSGGRDTQRAALRTAASSRTTTEGMVAIPAGTFLMGSQDELAYPADGEGPVRTVHVDAFWIDARTVTNAQFAEFAAETGYRTSAERIGWSFVFAGLLPDDFPPTRAVAAAPWWRQVEGADWRRPDGPQSTWETRPDHPVIHVDRDDAHAYCDWAGKRLPTEAEWERAARGGLHAKVFPWGDEFEPGGRPRMNVWQGDFPDRHPTVDGWYGTCPVDAFEPNGFGLYNSTGNVWEWCEDRFSLSHGEQRHVTKGGSYLCHASYCRRYRVAARQGLFADSATGNVGFRCALDMT</sequence>
<protein>
    <submittedName>
        <fullName evidence="2">Formylglycine-generating enzyme family protein</fullName>
    </submittedName>
</protein>
<dbReference type="SUPFAM" id="SSF56436">
    <property type="entry name" value="C-type lectin-like"/>
    <property type="match status" value="1"/>
</dbReference>
<evidence type="ECO:0000259" key="1">
    <source>
        <dbReference type="Pfam" id="PF03781"/>
    </source>
</evidence>
<comment type="caution">
    <text evidence="2">The sequence shown here is derived from an EMBL/GenBank/DDBJ whole genome shotgun (WGS) entry which is preliminary data.</text>
</comment>
<feature type="domain" description="Sulfatase-modifying factor enzyme-like" evidence="1">
    <location>
        <begin position="27"/>
        <end position="292"/>
    </location>
</feature>
<dbReference type="EMBL" id="BAABCE010000023">
    <property type="protein sequence ID" value="GAA3587373.1"/>
    <property type="molecule type" value="Genomic_DNA"/>
</dbReference>
<dbReference type="InterPro" id="IPR042095">
    <property type="entry name" value="SUMF_sf"/>
</dbReference>
<gene>
    <name evidence="2" type="ORF">GCM10022295_81110</name>
</gene>
<dbReference type="Proteomes" id="UP001500707">
    <property type="component" value="Unassembled WGS sequence"/>
</dbReference>
<dbReference type="InterPro" id="IPR051043">
    <property type="entry name" value="Sulfatase_Mod_Factor_Kinase"/>
</dbReference>
<evidence type="ECO:0000313" key="2">
    <source>
        <dbReference type="EMBL" id="GAA3587373.1"/>
    </source>
</evidence>
<evidence type="ECO:0000313" key="3">
    <source>
        <dbReference type="Proteomes" id="UP001500707"/>
    </source>
</evidence>
<reference evidence="3" key="1">
    <citation type="journal article" date="2019" name="Int. J. Syst. Evol. Microbiol.">
        <title>The Global Catalogue of Microorganisms (GCM) 10K type strain sequencing project: providing services to taxonomists for standard genome sequencing and annotation.</title>
        <authorList>
            <consortium name="The Broad Institute Genomics Platform"/>
            <consortium name="The Broad Institute Genome Sequencing Center for Infectious Disease"/>
            <person name="Wu L."/>
            <person name="Ma J."/>
        </authorList>
    </citation>
    <scope>NUCLEOTIDE SEQUENCE [LARGE SCALE GENOMIC DNA]</scope>
    <source>
        <strain evidence="3">JCM 17656</strain>
    </source>
</reference>
<organism evidence="2 3">
    <name type="scientific">Streptomyces osmaniensis</name>
    <dbReference type="NCBI Taxonomy" id="593134"/>
    <lineage>
        <taxon>Bacteria</taxon>
        <taxon>Bacillati</taxon>
        <taxon>Actinomycetota</taxon>
        <taxon>Actinomycetes</taxon>
        <taxon>Kitasatosporales</taxon>
        <taxon>Streptomycetaceae</taxon>
        <taxon>Streptomyces</taxon>
    </lineage>
</organism>
<accession>A0ABP6YP47</accession>
<keyword evidence="3" id="KW-1185">Reference proteome</keyword>
<dbReference type="PANTHER" id="PTHR23150">
    <property type="entry name" value="SULFATASE MODIFYING FACTOR 1, 2"/>
    <property type="match status" value="1"/>
</dbReference>
<dbReference type="InterPro" id="IPR016187">
    <property type="entry name" value="CTDL_fold"/>
</dbReference>
<name>A0ABP6YP47_9ACTN</name>
<dbReference type="PANTHER" id="PTHR23150:SF19">
    <property type="entry name" value="FORMYLGLYCINE-GENERATING ENZYME"/>
    <property type="match status" value="1"/>
</dbReference>